<evidence type="ECO:0000313" key="2">
    <source>
        <dbReference type="EMBL" id="AGL01267.1"/>
    </source>
</evidence>
<organism evidence="2 3">
    <name type="scientific">Desulfoscipio gibsoniae DSM 7213</name>
    <dbReference type="NCBI Taxonomy" id="767817"/>
    <lineage>
        <taxon>Bacteria</taxon>
        <taxon>Bacillati</taxon>
        <taxon>Bacillota</taxon>
        <taxon>Clostridia</taxon>
        <taxon>Eubacteriales</taxon>
        <taxon>Desulfallaceae</taxon>
        <taxon>Desulfoscipio</taxon>
    </lineage>
</organism>
<reference evidence="2 3" key="1">
    <citation type="submission" date="2012-01" db="EMBL/GenBank/DDBJ databases">
        <title>Complete sequence of Desulfotomaculum gibsoniae DSM 7213.</title>
        <authorList>
            <consortium name="US DOE Joint Genome Institute"/>
            <person name="Lucas S."/>
            <person name="Han J."/>
            <person name="Lapidus A."/>
            <person name="Cheng J.-F."/>
            <person name="Goodwin L."/>
            <person name="Pitluck S."/>
            <person name="Peters L."/>
            <person name="Ovchinnikova G."/>
            <person name="Teshima H."/>
            <person name="Detter J.C."/>
            <person name="Han C."/>
            <person name="Tapia R."/>
            <person name="Land M."/>
            <person name="Hauser L."/>
            <person name="Kyrpides N."/>
            <person name="Ivanova N."/>
            <person name="Pagani I."/>
            <person name="Parshina S."/>
            <person name="Plugge C."/>
            <person name="Muyzer G."/>
            <person name="Kuever J."/>
            <person name="Ivanova A."/>
            <person name="Nazina T."/>
            <person name="Klenk H.-P."/>
            <person name="Brambilla E."/>
            <person name="Spring S."/>
            <person name="Stams A.F."/>
            <person name="Woyke T."/>
        </authorList>
    </citation>
    <scope>NUCLEOTIDE SEQUENCE [LARGE SCALE GENOMIC DNA]</scope>
    <source>
        <strain evidence="2 3">DSM 7213</strain>
    </source>
</reference>
<dbReference type="CDD" id="cd04865">
    <property type="entry name" value="LigD_Pol_like_2"/>
    <property type="match status" value="1"/>
</dbReference>
<evidence type="ECO:0000259" key="1">
    <source>
        <dbReference type="Pfam" id="PF21686"/>
    </source>
</evidence>
<dbReference type="InterPro" id="IPR014145">
    <property type="entry name" value="LigD_pol_dom"/>
</dbReference>
<dbReference type="HOGENOM" id="CLU_008325_1_0_9"/>
<dbReference type="STRING" id="767817.Desgi_1819"/>
<proteinExistence type="predicted"/>
<dbReference type="EMBL" id="CP003273">
    <property type="protein sequence ID" value="AGL01267.1"/>
    <property type="molecule type" value="Genomic_DNA"/>
</dbReference>
<dbReference type="AlphaFoldDB" id="R4KHZ7"/>
<sequence>MAEIRREMVEIHGRVLTLTNLDKPFWPEMGLTKAHLIKYYLDMAPYILPYIYNRPLVMKRYPDGIKGDFFYQKECPSYAPEWVETYPVRHTGKITNYVVCNDTATLIWLANQGCVEIHAWLSRIEDVDYPDLAIFDLDPAEGVSFAEVLKVALLVRDMLVEFALTGFPKTSGSSGLHIFIPLTKRYTFAEITEAMKSMAEIIVRAYPERVTTQRSISKRKGKVYLDYLQNGRGKTMAFIYSLRPLPGAPVSTPLTWAEVEEKNIKPGCFNMENILKRVKAVGDLFNGFMETKNNIDLFVEKRKPLILDANTIDSDPF</sequence>
<dbReference type="RefSeq" id="WP_006522447.1">
    <property type="nucleotide sequence ID" value="NC_021184.1"/>
</dbReference>
<evidence type="ECO:0000313" key="3">
    <source>
        <dbReference type="Proteomes" id="UP000013520"/>
    </source>
</evidence>
<dbReference type="Gene3D" id="3.90.920.10">
    <property type="entry name" value="DNA primase, PRIM domain"/>
    <property type="match status" value="1"/>
</dbReference>
<dbReference type="InterPro" id="IPR052171">
    <property type="entry name" value="NHEJ_LigD"/>
</dbReference>
<keyword evidence="3" id="KW-1185">Reference proteome</keyword>
<protein>
    <submittedName>
        <fullName evidence="2">DNA polymerase LigD, polymerase domain protein</fullName>
    </submittedName>
</protein>
<dbReference type="KEGG" id="dgi:Desgi_1819"/>
<dbReference type="NCBIfam" id="TIGR02778">
    <property type="entry name" value="ligD_pol"/>
    <property type="match status" value="1"/>
</dbReference>
<dbReference type="Pfam" id="PF21686">
    <property type="entry name" value="LigD_Prim-Pol"/>
    <property type="match status" value="1"/>
</dbReference>
<feature type="domain" description="DNA ligase D polymerase" evidence="1">
    <location>
        <begin position="32"/>
        <end position="285"/>
    </location>
</feature>
<accession>R4KHZ7</accession>
<gene>
    <name evidence="2" type="ORF">Desgi_1819</name>
</gene>
<dbReference type="Proteomes" id="UP000013520">
    <property type="component" value="Chromosome"/>
</dbReference>
<dbReference type="eggNOG" id="COG3285">
    <property type="taxonomic scope" value="Bacteria"/>
</dbReference>
<dbReference type="PANTHER" id="PTHR42705">
    <property type="entry name" value="BIFUNCTIONAL NON-HOMOLOGOUS END JOINING PROTEIN LIGD"/>
    <property type="match status" value="1"/>
</dbReference>
<name>R4KHZ7_9FIRM</name>
<dbReference type="PANTHER" id="PTHR42705:SF2">
    <property type="entry name" value="BIFUNCTIONAL NON-HOMOLOGOUS END JOINING PROTEIN LIGD"/>
    <property type="match status" value="1"/>
</dbReference>